<dbReference type="SUPFAM" id="SSF111126">
    <property type="entry name" value="Ligand-binding domain in the NO signalling and Golgi transport"/>
    <property type="match status" value="1"/>
</dbReference>
<sequence>MKGKRYNRIKEEWDITSGDFFVIGYRTLMLSTKTFVRIQKEAEKILGDGAAVIFYEAGKKAVLVSVKRIEEEWKSEGEELIRGLEEFYAEVGFGKFIVGEAKAEGEGELMIKVENSFIAKEYGKSDVPVCHFLRGYCAGIGEALTNQEMDAEEVKCVACGDDHCEFAVKMVE</sequence>
<feature type="domain" description="4-vinyl reductase 4VR" evidence="1">
    <location>
        <begin position="108"/>
        <end position="170"/>
    </location>
</feature>
<dbReference type="Pfam" id="PF02830">
    <property type="entry name" value="V4R"/>
    <property type="match status" value="1"/>
</dbReference>
<gene>
    <name evidence="2" type="ORF">FJOHDBIG_00027</name>
</gene>
<dbReference type="EMBL" id="MT631473">
    <property type="protein sequence ID" value="QNO51578.1"/>
    <property type="molecule type" value="Genomic_DNA"/>
</dbReference>
<organism evidence="2">
    <name type="scientific">Candidatus Methanophagaceae archaeon ANME-1 ERB6</name>
    <dbReference type="NCBI Taxonomy" id="2759912"/>
    <lineage>
        <taxon>Archaea</taxon>
        <taxon>Methanobacteriati</taxon>
        <taxon>Methanobacteriota</taxon>
        <taxon>Stenosarchaea group</taxon>
        <taxon>Methanomicrobia</taxon>
        <taxon>Candidatus Methanophagales</taxon>
        <taxon>Candidatus Methanophagaceae</taxon>
    </lineage>
</organism>
<evidence type="ECO:0000259" key="1">
    <source>
        <dbReference type="SMART" id="SM00989"/>
    </source>
</evidence>
<dbReference type="Gene3D" id="3.30.1380.20">
    <property type="entry name" value="Trafficking protein particle complex subunit 3"/>
    <property type="match status" value="1"/>
</dbReference>
<dbReference type="PANTHER" id="PTHR35090">
    <property type="entry name" value="DNA-DIRECTED RNA POLYMERASE SUBUNIT I"/>
    <property type="match status" value="1"/>
</dbReference>
<dbReference type="PANTHER" id="PTHR35090:SF1">
    <property type="entry name" value="SLR0144 PROTEIN"/>
    <property type="match status" value="1"/>
</dbReference>
<dbReference type="InterPro" id="IPR004096">
    <property type="entry name" value="V4R"/>
</dbReference>
<dbReference type="InterPro" id="IPR024096">
    <property type="entry name" value="NO_sig/Golgi_transp_ligand-bd"/>
</dbReference>
<dbReference type="AlphaFoldDB" id="A0A7G9YU94"/>
<reference evidence="2" key="1">
    <citation type="submission" date="2020-06" db="EMBL/GenBank/DDBJ databases">
        <title>Unique genomic features of the anaerobic methanotrophic archaea.</title>
        <authorList>
            <person name="Chadwick G.L."/>
            <person name="Skennerton C.T."/>
            <person name="Laso-Perez R."/>
            <person name="Leu A.O."/>
            <person name="Speth D.R."/>
            <person name="Yu H."/>
            <person name="Morgan-Lang C."/>
            <person name="Hatzenpichler R."/>
            <person name="Goudeau D."/>
            <person name="Malmstrom R."/>
            <person name="Brazelton W.J."/>
            <person name="Woyke T."/>
            <person name="Hallam S.J."/>
            <person name="Tyson G.W."/>
            <person name="Wegener G."/>
            <person name="Boetius A."/>
            <person name="Orphan V."/>
        </authorList>
    </citation>
    <scope>NUCLEOTIDE SEQUENCE</scope>
</reference>
<proteinExistence type="predicted"/>
<name>A0A7G9YU94_9EURY</name>
<protein>
    <recommendedName>
        <fullName evidence="1">4-vinyl reductase 4VR domain-containing protein</fullName>
    </recommendedName>
</protein>
<evidence type="ECO:0000313" key="2">
    <source>
        <dbReference type="EMBL" id="QNO51578.1"/>
    </source>
</evidence>
<dbReference type="SMART" id="SM00989">
    <property type="entry name" value="V4R"/>
    <property type="match status" value="1"/>
</dbReference>
<accession>A0A7G9YU94</accession>